<evidence type="ECO:0000256" key="1">
    <source>
        <dbReference type="ARBA" id="ARBA00022603"/>
    </source>
</evidence>
<dbReference type="AlphaFoldDB" id="A0A0U3FEN3"/>
<dbReference type="CDD" id="cd02440">
    <property type="entry name" value="AdoMet_MTases"/>
    <property type="match status" value="1"/>
</dbReference>
<evidence type="ECO:0000256" key="2">
    <source>
        <dbReference type="ARBA" id="ARBA00022679"/>
    </source>
</evidence>
<dbReference type="PaxDb" id="1435377-SUSAZ_03660"/>
<dbReference type="PANTHER" id="PTHR47816:SF4">
    <property type="entry name" value="RIBOSOMAL RNA SMALL SUBUNIT METHYLTRANSFERASE C"/>
    <property type="match status" value="1"/>
</dbReference>
<dbReference type="InterPro" id="IPR046977">
    <property type="entry name" value="RsmC/RlmG"/>
</dbReference>
<name>A0A0U3FEN3_9CREN</name>
<gene>
    <name evidence="4" type="ORF">ATY89_02360</name>
    <name evidence="5" type="ORF">ATZ20_05395</name>
</gene>
<dbReference type="OrthoDB" id="4668at2157"/>
<evidence type="ECO:0000313" key="7">
    <source>
        <dbReference type="Proteomes" id="UP000065473"/>
    </source>
</evidence>
<evidence type="ECO:0000259" key="3">
    <source>
        <dbReference type="Pfam" id="PF05175"/>
    </source>
</evidence>
<protein>
    <submittedName>
        <fullName evidence="5">Methyltransferase</fullName>
    </submittedName>
</protein>
<dbReference type="Proteomes" id="UP000065473">
    <property type="component" value="Chromosome"/>
</dbReference>
<reference evidence="6 7" key="1">
    <citation type="submission" date="2015-12" db="EMBL/GenBank/DDBJ databases">
        <title>A stable core within a dynamic pangenome in Sulfolobus acidocaldarius.</title>
        <authorList>
            <person name="Anderson R."/>
            <person name="Kouris A."/>
            <person name="Seward C."/>
            <person name="Campbell K."/>
            <person name="Whitaker R."/>
        </authorList>
    </citation>
    <scope>NUCLEOTIDE SEQUENCE [LARGE SCALE GENOMIC DNA]</scope>
    <source>
        <strain evidence="4 7">GG12-C01-09</strain>
        <strain evidence="5 6">NG05B_CO5_07</strain>
    </source>
</reference>
<dbReference type="EMBL" id="CP013694">
    <property type="protein sequence ID" value="ALU28917.1"/>
    <property type="molecule type" value="Genomic_DNA"/>
</dbReference>
<dbReference type="RefSeq" id="WP_011277680.1">
    <property type="nucleotide sequence ID" value="NZ_BHWZ01000001.1"/>
</dbReference>
<evidence type="ECO:0000313" key="4">
    <source>
        <dbReference type="EMBL" id="ALU28917.1"/>
    </source>
</evidence>
<dbReference type="OMA" id="HMIDVNE"/>
<dbReference type="SUPFAM" id="SSF53335">
    <property type="entry name" value="S-adenosyl-L-methionine-dependent methyltransferases"/>
    <property type="match status" value="1"/>
</dbReference>
<dbReference type="GO" id="GO:0032259">
    <property type="term" value="P:methylation"/>
    <property type="evidence" value="ECO:0007669"/>
    <property type="project" value="UniProtKB-KW"/>
</dbReference>
<dbReference type="Proteomes" id="UP000060043">
    <property type="component" value="Chromosome"/>
</dbReference>
<dbReference type="EMBL" id="CP013695">
    <property type="protein sequence ID" value="ALU31642.1"/>
    <property type="molecule type" value="Genomic_DNA"/>
</dbReference>
<proteinExistence type="predicted"/>
<organism evidence="5 6">
    <name type="scientific">Sulfolobus acidocaldarius</name>
    <dbReference type="NCBI Taxonomy" id="2285"/>
    <lineage>
        <taxon>Archaea</taxon>
        <taxon>Thermoproteota</taxon>
        <taxon>Thermoprotei</taxon>
        <taxon>Sulfolobales</taxon>
        <taxon>Sulfolobaceae</taxon>
        <taxon>Sulfolobus</taxon>
    </lineage>
</organism>
<keyword evidence="1 5" id="KW-0489">Methyltransferase</keyword>
<evidence type="ECO:0000313" key="5">
    <source>
        <dbReference type="EMBL" id="ALU31642.1"/>
    </source>
</evidence>
<dbReference type="InterPro" id="IPR029063">
    <property type="entry name" value="SAM-dependent_MTases_sf"/>
</dbReference>
<evidence type="ECO:0000313" key="6">
    <source>
        <dbReference type="Proteomes" id="UP000060043"/>
    </source>
</evidence>
<accession>A0A0U3FEN3</accession>
<dbReference type="PANTHER" id="PTHR47816">
    <property type="entry name" value="RIBOSOMAL RNA SMALL SUBUNIT METHYLTRANSFERASE C"/>
    <property type="match status" value="1"/>
</dbReference>
<feature type="domain" description="Methyltransferase small" evidence="3">
    <location>
        <begin position="18"/>
        <end position="181"/>
    </location>
</feature>
<dbReference type="GO" id="GO:0008757">
    <property type="term" value="F:S-adenosylmethionine-dependent methyltransferase activity"/>
    <property type="evidence" value="ECO:0007669"/>
    <property type="project" value="InterPro"/>
</dbReference>
<dbReference type="Pfam" id="PF05175">
    <property type="entry name" value="MTS"/>
    <property type="match status" value="1"/>
</dbReference>
<dbReference type="GeneID" id="14551323"/>
<keyword evidence="2 5" id="KW-0808">Transferase</keyword>
<dbReference type="STRING" id="1435377.SUSAZ_03660"/>
<dbReference type="InterPro" id="IPR007848">
    <property type="entry name" value="Small_mtfrase_dom"/>
</dbReference>
<sequence length="187" mass="20861">MSEKIIVNDVVNGIPLSLESSRGLFSKDKLDLGTRILLENLVLPNHGIVADIGCGYGPIGIYIALVNQNLKVYMIDVDKKAIYFTSKNVSKYNLSNRITVIKSNLFENVPNDLKFNGIYSNPPLKAGKEFIERLSEEAGRRLEIGGIIEVVVYKGEANVITEFSKFLNEVKVYKRAKGYSLVLAVKY</sequence>
<dbReference type="Gene3D" id="3.40.50.150">
    <property type="entry name" value="Vaccinia Virus protein VP39"/>
    <property type="match status" value="1"/>
</dbReference>